<dbReference type="PANTHER" id="PTHR32089">
    <property type="entry name" value="METHYL-ACCEPTING CHEMOTAXIS PROTEIN MCPB"/>
    <property type="match status" value="1"/>
</dbReference>
<dbReference type="InterPro" id="IPR009050">
    <property type="entry name" value="Globin-like_sf"/>
</dbReference>
<proteinExistence type="predicted"/>
<comment type="caution">
    <text evidence="5">The sequence shown here is derived from an EMBL/GenBank/DDBJ whole genome shotgun (WGS) entry which is preliminary data.</text>
</comment>
<feature type="domain" description="Methyl-accepting transducer" evidence="4">
    <location>
        <begin position="182"/>
        <end position="418"/>
    </location>
</feature>
<keyword evidence="3" id="KW-0175">Coiled coil</keyword>
<evidence type="ECO:0000256" key="3">
    <source>
        <dbReference type="SAM" id="Coils"/>
    </source>
</evidence>
<gene>
    <name evidence="5" type="ORF">ACFQIC_03770</name>
</gene>
<evidence type="ECO:0000259" key="4">
    <source>
        <dbReference type="PROSITE" id="PS50111"/>
    </source>
</evidence>
<evidence type="ECO:0000256" key="2">
    <source>
        <dbReference type="PROSITE-ProRule" id="PRU00284"/>
    </source>
</evidence>
<organism evidence="5 6">
    <name type="scientific">Halobacillus seohaensis</name>
    <dbReference type="NCBI Taxonomy" id="447421"/>
    <lineage>
        <taxon>Bacteria</taxon>
        <taxon>Bacillati</taxon>
        <taxon>Bacillota</taxon>
        <taxon>Bacilli</taxon>
        <taxon>Bacillales</taxon>
        <taxon>Bacillaceae</taxon>
        <taxon>Halobacillus</taxon>
    </lineage>
</organism>
<dbReference type="CDD" id="cd01068">
    <property type="entry name" value="globin_sensor"/>
    <property type="match status" value="1"/>
</dbReference>
<keyword evidence="6" id="KW-1185">Reference proteome</keyword>
<dbReference type="Proteomes" id="UP001596410">
    <property type="component" value="Unassembled WGS sequence"/>
</dbReference>
<dbReference type="PANTHER" id="PTHR32089:SF118">
    <property type="entry name" value="HEME-BASED AEROTACTIC TRANSDUCER HEMAT"/>
    <property type="match status" value="1"/>
</dbReference>
<dbReference type="SUPFAM" id="SSF58104">
    <property type="entry name" value="Methyl-accepting chemotaxis protein (MCP) signaling domain"/>
    <property type="match status" value="1"/>
</dbReference>
<dbReference type="EMBL" id="JBHSZV010000010">
    <property type="protein sequence ID" value="MFC7060987.1"/>
    <property type="molecule type" value="Genomic_DNA"/>
</dbReference>
<dbReference type="InterPro" id="IPR004089">
    <property type="entry name" value="MCPsignal_dom"/>
</dbReference>
<dbReference type="Pfam" id="PF00015">
    <property type="entry name" value="MCPsignal"/>
    <property type="match status" value="1"/>
</dbReference>
<keyword evidence="1 2" id="KW-0807">Transducer</keyword>
<dbReference type="Gene3D" id="1.10.287.950">
    <property type="entry name" value="Methyl-accepting chemotaxis protein"/>
    <property type="match status" value="1"/>
</dbReference>
<dbReference type="InterPro" id="IPR039379">
    <property type="entry name" value="Protoglobin_sensor_dom"/>
</dbReference>
<dbReference type="Pfam" id="PF11563">
    <property type="entry name" value="Protoglobin"/>
    <property type="match status" value="1"/>
</dbReference>
<reference evidence="6" key="1">
    <citation type="journal article" date="2019" name="Int. J. Syst. Evol. Microbiol.">
        <title>The Global Catalogue of Microorganisms (GCM) 10K type strain sequencing project: providing services to taxonomists for standard genome sequencing and annotation.</title>
        <authorList>
            <consortium name="The Broad Institute Genomics Platform"/>
            <consortium name="The Broad Institute Genome Sequencing Center for Infectious Disease"/>
            <person name="Wu L."/>
            <person name="Ma J."/>
        </authorList>
    </citation>
    <scope>NUCLEOTIDE SEQUENCE [LARGE SCALE GENOMIC DNA]</scope>
    <source>
        <strain evidence="6">CGMCC 4.1621</strain>
    </source>
</reference>
<feature type="coiled-coil region" evidence="3">
    <location>
        <begin position="175"/>
        <end position="220"/>
    </location>
</feature>
<protein>
    <submittedName>
        <fullName evidence="5">Protoglobin domain-containing protein</fullName>
    </submittedName>
</protein>
<evidence type="ECO:0000313" key="6">
    <source>
        <dbReference type="Proteomes" id="UP001596410"/>
    </source>
</evidence>
<evidence type="ECO:0000256" key="1">
    <source>
        <dbReference type="ARBA" id="ARBA00023224"/>
    </source>
</evidence>
<dbReference type="SUPFAM" id="SSF46458">
    <property type="entry name" value="Globin-like"/>
    <property type="match status" value="1"/>
</dbReference>
<dbReference type="RefSeq" id="WP_204708666.1">
    <property type="nucleotide sequence ID" value="NZ_JBHSZV010000010.1"/>
</dbReference>
<dbReference type="InterPro" id="IPR012292">
    <property type="entry name" value="Globin/Proto"/>
</dbReference>
<evidence type="ECO:0000313" key="5">
    <source>
        <dbReference type="EMBL" id="MFC7060987.1"/>
    </source>
</evidence>
<name>A0ABW2EFI3_9BACI</name>
<dbReference type="SMART" id="SM00283">
    <property type="entry name" value="MA"/>
    <property type="match status" value="1"/>
</dbReference>
<feature type="coiled-coil region" evidence="3">
    <location>
        <begin position="253"/>
        <end position="287"/>
    </location>
</feature>
<dbReference type="PROSITE" id="PS50111">
    <property type="entry name" value="CHEMOTAXIS_TRANSDUC_2"/>
    <property type="match status" value="1"/>
</dbReference>
<accession>A0ABW2EFI3</accession>
<sequence length="431" mass="48566">MFQLFATKTKSTTLVLDTSFQGKIELENGSELEKQFKMIGLTKHDLSILKALQPLVTENIEPIVNQFYKNLEHQDSLMDIINDNSSVERLKKTLTIHIQEMFNGVIDTRFIGKRKKIAEVHVHIGLQPKWYMCAFQDLLLSLLDILKKEIIDVEEYSQAIRATTKILNLEQQIVLDLFEQENVRIREEEAEKKNNAYRKIDEMSEELAAISQQASASTEQLTEQTDKILTDSKKGTEIAQNVEGQSTEGKQQLELQQKQMNHIQNSIKQITDEMDILKNVAEEISQIVTIVSSIAEQTNLLSLNASIEAARAGEHGAGFTVVANEVRKLSEQTKSSVSEVSELIQSTNGQIHKVSNNVVDIDQLIVDGTDKMDQINHFFTEIVDAMGQNKEYNTGIEKELEGFAQVIQEINDAVAQVASSSQQLTEVTEQS</sequence>
<dbReference type="InterPro" id="IPR044398">
    <property type="entry name" value="Globin-sensor_dom"/>
</dbReference>
<dbReference type="Gene3D" id="1.10.490.10">
    <property type="entry name" value="Globins"/>
    <property type="match status" value="1"/>
</dbReference>